<evidence type="ECO:0000313" key="4">
    <source>
        <dbReference type="Proteomes" id="UP001342631"/>
    </source>
</evidence>
<evidence type="ECO:0000313" key="3">
    <source>
        <dbReference type="EMBL" id="GMU11011.1"/>
    </source>
</evidence>
<feature type="transmembrane region" description="Helical" evidence="2">
    <location>
        <begin position="36"/>
        <end position="56"/>
    </location>
</feature>
<evidence type="ECO:0000256" key="2">
    <source>
        <dbReference type="SAM" id="Phobius"/>
    </source>
</evidence>
<evidence type="ECO:0008006" key="5">
    <source>
        <dbReference type="Google" id="ProtNLM"/>
    </source>
</evidence>
<keyword evidence="2" id="KW-0812">Transmembrane</keyword>
<reference evidence="3 4" key="1">
    <citation type="journal article" date="2024" name="Arch. Microbiol.">
        <title>Corallococcus caeni sp. nov., a novel myxobacterium isolated from activated sludge.</title>
        <authorList>
            <person name="Tomita S."/>
            <person name="Nakai R."/>
            <person name="Kuroda K."/>
            <person name="Kurashita H."/>
            <person name="Hatamoto M."/>
            <person name="Yamaguchi T."/>
            <person name="Narihiro T."/>
        </authorList>
    </citation>
    <scope>NUCLEOTIDE SEQUENCE [LARGE SCALE GENOMIC DNA]</scope>
    <source>
        <strain evidence="3 4">NO1</strain>
    </source>
</reference>
<protein>
    <recommendedName>
        <fullName evidence="5">DUF3137 domain-containing protein</fullName>
    </recommendedName>
</protein>
<dbReference type="RefSeq" id="WP_338282261.1">
    <property type="nucleotide sequence ID" value="NZ_BTTX01000010.1"/>
</dbReference>
<gene>
    <name evidence="3" type="ORF">ASNO1_72650</name>
</gene>
<feature type="compositionally biased region" description="Basic residues" evidence="1">
    <location>
        <begin position="328"/>
        <end position="339"/>
    </location>
</feature>
<proteinExistence type="predicted"/>
<feature type="region of interest" description="Disordered" evidence="1">
    <location>
        <begin position="311"/>
        <end position="339"/>
    </location>
</feature>
<dbReference type="EMBL" id="BTTX01000010">
    <property type="protein sequence ID" value="GMU11011.1"/>
    <property type="molecule type" value="Genomic_DNA"/>
</dbReference>
<name>A0ABQ6R539_9BACT</name>
<organism evidence="3 4">
    <name type="scientific">Corallococcus caeni</name>
    <dbReference type="NCBI Taxonomy" id="3082388"/>
    <lineage>
        <taxon>Bacteria</taxon>
        <taxon>Pseudomonadati</taxon>
        <taxon>Myxococcota</taxon>
        <taxon>Myxococcia</taxon>
        <taxon>Myxococcales</taxon>
        <taxon>Cystobacterineae</taxon>
        <taxon>Myxococcaceae</taxon>
        <taxon>Corallococcus</taxon>
    </lineage>
</organism>
<keyword evidence="2" id="KW-0472">Membrane</keyword>
<accession>A0ABQ6R539</accession>
<comment type="caution">
    <text evidence="3">The sequence shown here is derived from an EMBL/GenBank/DDBJ whole genome shotgun (WGS) entry which is preliminary data.</text>
</comment>
<keyword evidence="2" id="KW-1133">Transmembrane helix</keyword>
<sequence>MPLREFHQVPVPQVLDFLDTLQREARREAHRKPGRWVTLVVSGLILTCVVLCLVYPEPVPQIAGFMAFWMGCGLAIFRYSLRFGGRVNPFVGFEQRTRRPELVAVLLRRLQRDLPADGTVSLKLRPEPIPTGPGSLLPPAHVPHTPAWTKVDAWLELKTRLVDGAHLRLGILEKRRCQIRARPAPTKPNRLKLKYRDVLYVELGLRVKARRHPKLATLTEAEARRCVRLPDGVTFRRLRVSADALRLQVQVREPWCARLPKGVSYRSDGKLAPDEAVFWRTRLGWLDASRLLTGLLLSLYQMLHVARFPLPPSPPPKAIPGPLAKPERGRKKRRGRKAV</sequence>
<dbReference type="Proteomes" id="UP001342631">
    <property type="component" value="Unassembled WGS sequence"/>
</dbReference>
<keyword evidence="4" id="KW-1185">Reference proteome</keyword>
<feature type="transmembrane region" description="Helical" evidence="2">
    <location>
        <begin position="62"/>
        <end position="81"/>
    </location>
</feature>
<evidence type="ECO:0000256" key="1">
    <source>
        <dbReference type="SAM" id="MobiDB-lite"/>
    </source>
</evidence>